<feature type="transmembrane region" description="Helical" evidence="1">
    <location>
        <begin position="75"/>
        <end position="91"/>
    </location>
</feature>
<keyword evidence="3" id="KW-1185">Reference proteome</keyword>
<reference evidence="2 3" key="1">
    <citation type="submission" date="2024-04" db="EMBL/GenBank/DDBJ databases">
        <title>draft genome sequnece of Paenibacillus filicis.</title>
        <authorList>
            <person name="Kim D.-U."/>
        </authorList>
    </citation>
    <scope>NUCLEOTIDE SEQUENCE [LARGE SCALE GENOMIC DNA]</scope>
    <source>
        <strain evidence="2 3">KACC14197</strain>
    </source>
</reference>
<accession>A0ABU9DIL6</accession>
<comment type="caution">
    <text evidence="2">The sequence shown here is derived from an EMBL/GenBank/DDBJ whole genome shotgun (WGS) entry which is preliminary data.</text>
</comment>
<feature type="transmembrane region" description="Helical" evidence="1">
    <location>
        <begin position="46"/>
        <end position="63"/>
    </location>
</feature>
<organism evidence="2 3">
    <name type="scientific">Paenibacillus filicis</name>
    <dbReference type="NCBI Taxonomy" id="669464"/>
    <lineage>
        <taxon>Bacteria</taxon>
        <taxon>Bacillati</taxon>
        <taxon>Bacillota</taxon>
        <taxon>Bacilli</taxon>
        <taxon>Bacillales</taxon>
        <taxon>Paenibacillaceae</taxon>
        <taxon>Paenibacillus</taxon>
    </lineage>
</organism>
<keyword evidence="1" id="KW-0812">Transmembrane</keyword>
<feature type="transmembrane region" description="Helical" evidence="1">
    <location>
        <begin position="97"/>
        <end position="115"/>
    </location>
</feature>
<gene>
    <name evidence="2" type="ORF">WMW72_12380</name>
</gene>
<protein>
    <submittedName>
        <fullName evidence="2">Uncharacterized protein</fullName>
    </submittedName>
</protein>
<dbReference type="EMBL" id="JBBPCC010000007">
    <property type="protein sequence ID" value="MEK8128702.1"/>
    <property type="molecule type" value="Genomic_DNA"/>
</dbReference>
<sequence>MNQELQASSKKPVVISTIQILLYIAAAIHVFNGIVSLGAEGMEKKIISLAMILFGIASVWVAARLSTPHPARRQSVIVLAVLLIVLRVVEFTVWHSYGFLLGILLPILVIWRLNSQEAKAWFGLR</sequence>
<keyword evidence="1" id="KW-0472">Membrane</keyword>
<dbReference type="RefSeq" id="WP_341415792.1">
    <property type="nucleotide sequence ID" value="NZ_JBBPCC010000007.1"/>
</dbReference>
<evidence type="ECO:0000313" key="2">
    <source>
        <dbReference type="EMBL" id="MEK8128702.1"/>
    </source>
</evidence>
<keyword evidence="1" id="KW-1133">Transmembrane helix</keyword>
<proteinExistence type="predicted"/>
<evidence type="ECO:0000256" key="1">
    <source>
        <dbReference type="SAM" id="Phobius"/>
    </source>
</evidence>
<evidence type="ECO:0000313" key="3">
    <source>
        <dbReference type="Proteomes" id="UP001469365"/>
    </source>
</evidence>
<feature type="transmembrane region" description="Helical" evidence="1">
    <location>
        <begin position="12"/>
        <end position="34"/>
    </location>
</feature>
<name>A0ABU9DIL6_9BACL</name>
<dbReference type="Proteomes" id="UP001469365">
    <property type="component" value="Unassembled WGS sequence"/>
</dbReference>